<dbReference type="PROSITE" id="PS51012">
    <property type="entry name" value="ABC_TM2"/>
    <property type="match status" value="1"/>
</dbReference>
<dbReference type="EMBL" id="CP009788">
    <property type="protein sequence ID" value="AJE04167.1"/>
    <property type="molecule type" value="Genomic_DNA"/>
</dbReference>
<dbReference type="PANTHER" id="PTHR30294">
    <property type="entry name" value="MEMBRANE COMPONENT OF ABC TRANSPORTER YHHJ-RELATED"/>
    <property type="match status" value="1"/>
</dbReference>
<dbReference type="Pfam" id="PF12698">
    <property type="entry name" value="ABC2_membrane_3"/>
    <property type="match status" value="1"/>
</dbReference>
<dbReference type="OrthoDB" id="9808686at2"/>
<dbReference type="InterPro" id="IPR047817">
    <property type="entry name" value="ABC2_TM_bact-type"/>
</dbReference>
<keyword evidence="7 8" id="KW-0472">Membrane</keyword>
<dbReference type="Gene3D" id="3.40.1710.10">
    <property type="entry name" value="abc type-2 transporter like domain"/>
    <property type="match status" value="1"/>
</dbReference>
<evidence type="ECO:0000313" key="10">
    <source>
        <dbReference type="EMBL" id="AJE04167.1"/>
    </source>
</evidence>
<dbReference type="InterPro" id="IPR051449">
    <property type="entry name" value="ABC-2_transporter_component"/>
</dbReference>
<evidence type="ECO:0000313" key="11">
    <source>
        <dbReference type="Proteomes" id="UP000057609"/>
    </source>
</evidence>
<name>A0A0B5BCC2_9BACT</name>
<comment type="similarity">
    <text evidence="2">Belongs to the ABC-2 integral membrane protein family.</text>
</comment>
<evidence type="ECO:0000256" key="4">
    <source>
        <dbReference type="ARBA" id="ARBA00022475"/>
    </source>
</evidence>
<keyword evidence="3" id="KW-0813">Transport</keyword>
<evidence type="ECO:0000256" key="5">
    <source>
        <dbReference type="ARBA" id="ARBA00022692"/>
    </source>
</evidence>
<keyword evidence="11" id="KW-1185">Reference proteome</keyword>
<dbReference type="STRING" id="345632.GPICK_13070"/>
<evidence type="ECO:0000256" key="3">
    <source>
        <dbReference type="ARBA" id="ARBA00022448"/>
    </source>
</evidence>
<evidence type="ECO:0000256" key="7">
    <source>
        <dbReference type="ARBA" id="ARBA00023136"/>
    </source>
</evidence>
<feature type="transmembrane region" description="Helical" evidence="8">
    <location>
        <begin position="265"/>
        <end position="286"/>
    </location>
</feature>
<evidence type="ECO:0000256" key="1">
    <source>
        <dbReference type="ARBA" id="ARBA00004651"/>
    </source>
</evidence>
<evidence type="ECO:0000256" key="2">
    <source>
        <dbReference type="ARBA" id="ARBA00007783"/>
    </source>
</evidence>
<evidence type="ECO:0000256" key="6">
    <source>
        <dbReference type="ARBA" id="ARBA00022989"/>
    </source>
</evidence>
<feature type="transmembrane region" description="Helical" evidence="8">
    <location>
        <begin position="182"/>
        <end position="205"/>
    </location>
</feature>
<dbReference type="Proteomes" id="UP000057609">
    <property type="component" value="Chromosome"/>
</dbReference>
<keyword evidence="4" id="KW-1003">Cell membrane</keyword>
<organism evidence="10 11">
    <name type="scientific">Geobacter pickeringii</name>
    <dbReference type="NCBI Taxonomy" id="345632"/>
    <lineage>
        <taxon>Bacteria</taxon>
        <taxon>Pseudomonadati</taxon>
        <taxon>Thermodesulfobacteriota</taxon>
        <taxon>Desulfuromonadia</taxon>
        <taxon>Geobacterales</taxon>
        <taxon>Geobacteraceae</taxon>
        <taxon>Geobacter</taxon>
    </lineage>
</organism>
<comment type="subcellular location">
    <subcellularLocation>
        <location evidence="1">Cell membrane</location>
        <topology evidence="1">Multi-pass membrane protein</topology>
    </subcellularLocation>
</comment>
<evidence type="ECO:0000256" key="8">
    <source>
        <dbReference type="SAM" id="Phobius"/>
    </source>
</evidence>
<proteinExistence type="inferred from homology"/>
<feature type="transmembrane region" description="Helical" evidence="8">
    <location>
        <begin position="347"/>
        <end position="370"/>
    </location>
</feature>
<dbReference type="PANTHER" id="PTHR30294:SF29">
    <property type="entry name" value="MULTIDRUG ABC TRANSPORTER PERMEASE YBHS-RELATED"/>
    <property type="match status" value="1"/>
</dbReference>
<feature type="transmembrane region" description="Helical" evidence="8">
    <location>
        <begin position="295"/>
        <end position="315"/>
    </location>
</feature>
<sequence length="377" mass="41258">MRIQRIRAVARKEFIHVFRDIRSLIMGIAIPMMLLFLFGYALTLDVDNVPLMVWDQSGTPASRDLVSRFSGSRYFSLTGYATDYREIERAIDRRDALMAIVIPRGFAENLRAGRPVRVQAVVDGSDSNTATTALGYAEFITAGYSSGIALEQSRRATTDLPRPPLSLEPRVWFNADLVSRNAIVPGLIAVIMMVIAALLTSLTVAREWETGTMEQLISTPLTGAELIVGKLVPYFCIGLFDLVVSLLAGRFIFQVPMRGERPLLLATAILFLLVALALGVFISIVGKSQFAASQFAMVATLLPAFLLSGFVFPIANMPLPLQAITHAIPARYFVTILRGLYLKGVGLTVLAGDILFLAVFGALVFALAVLKFRKRIG</sequence>
<reference evidence="10 11" key="1">
    <citation type="journal article" date="2015" name="Genome Announc.">
        <title>Complete Genome of Geobacter pickeringii G13T, a Metal-Reducing Isolate from Sedimentary Kaolin Deposits.</title>
        <authorList>
            <person name="Badalamenti J.P."/>
            <person name="Bond D.R."/>
        </authorList>
    </citation>
    <scope>NUCLEOTIDE SEQUENCE [LARGE SCALE GENOMIC DNA]</scope>
    <source>
        <strain evidence="10 11">G13</strain>
    </source>
</reference>
<gene>
    <name evidence="10" type="ORF">GPICK_13070</name>
</gene>
<feature type="transmembrane region" description="Helical" evidence="8">
    <location>
        <begin position="21"/>
        <end position="42"/>
    </location>
</feature>
<dbReference type="InterPro" id="IPR013525">
    <property type="entry name" value="ABC2_TM"/>
</dbReference>
<dbReference type="AlphaFoldDB" id="A0A0B5BCC2"/>
<protein>
    <submittedName>
        <fullName evidence="10">Membrane protein</fullName>
    </submittedName>
</protein>
<dbReference type="RefSeq" id="WP_039743925.1">
    <property type="nucleotide sequence ID" value="NZ_CP009788.1"/>
</dbReference>
<keyword evidence="6 8" id="KW-1133">Transmembrane helix</keyword>
<evidence type="ECO:0000259" key="9">
    <source>
        <dbReference type="PROSITE" id="PS51012"/>
    </source>
</evidence>
<dbReference type="HOGENOM" id="CLU_039483_8_3_7"/>
<keyword evidence="5 8" id="KW-0812">Transmembrane</keyword>
<dbReference type="GO" id="GO:0005886">
    <property type="term" value="C:plasma membrane"/>
    <property type="evidence" value="ECO:0007669"/>
    <property type="project" value="UniProtKB-SubCell"/>
</dbReference>
<dbReference type="GO" id="GO:0140359">
    <property type="term" value="F:ABC-type transporter activity"/>
    <property type="evidence" value="ECO:0007669"/>
    <property type="project" value="InterPro"/>
</dbReference>
<accession>A0A0B5BCC2</accession>
<dbReference type="KEGG" id="gpi:GPICK_13070"/>
<feature type="domain" description="ABC transmembrane type-2" evidence="9">
    <location>
        <begin position="130"/>
        <end position="375"/>
    </location>
</feature>
<feature type="transmembrane region" description="Helical" evidence="8">
    <location>
        <begin position="231"/>
        <end position="253"/>
    </location>
</feature>